<dbReference type="OrthoDB" id="3365698at2759"/>
<evidence type="ECO:0008006" key="3">
    <source>
        <dbReference type="Google" id="ProtNLM"/>
    </source>
</evidence>
<dbReference type="Proteomes" id="UP000053477">
    <property type="component" value="Unassembled WGS sequence"/>
</dbReference>
<evidence type="ECO:0000313" key="2">
    <source>
        <dbReference type="Proteomes" id="UP000053477"/>
    </source>
</evidence>
<evidence type="ECO:0000313" key="1">
    <source>
        <dbReference type="EMBL" id="KLO11222.1"/>
    </source>
</evidence>
<dbReference type="InterPro" id="IPR032675">
    <property type="entry name" value="LRR_dom_sf"/>
</dbReference>
<sequence length="462" mass="52493">MNSCDSSEISIANIPPDVLHRIVEISLPSSLPDPISSRVDASKFFTSTPPYSFALTCRAWRNVVLTSHILWSSLFLSFDLPREKDCAALIRMIDRHLDRAGRVPLICHLRLSSRYDDSIVRSRKIVMCLCARQTTWKRIALYMGARICRTIVLDVKDLKLLEELYVDNSVRFLKCGLNMPSLTHLELNGCPAICTMDWFRLTPNLKDLRFSNVPTYTFSPWFILEGGNTVILPELQSLYIHRASESSPFLLIDLPMDMPSLAAGVLNRVTCHALTALQVILDSEECDRALLQFLQRSKPPLEVLNLDVRVIPQANEYLREEMVLRALACVPSVRELRLRWDMNIQACPGHIMRVLSLQQNVKLLLPALEIIELTNVIAPLMTFVDTIYVRCRAENRTLKSVSFFDCYSKSTGLPMSERRELGDFESGGSVLQVPIMFEKIQDFVSDGLEFRIVSAFTQGDSF</sequence>
<dbReference type="InParanoid" id="A0A0H2RHW8"/>
<dbReference type="Gene3D" id="3.80.10.10">
    <property type="entry name" value="Ribonuclease Inhibitor"/>
    <property type="match status" value="1"/>
</dbReference>
<dbReference type="AlphaFoldDB" id="A0A0H2RHW8"/>
<protein>
    <recommendedName>
        <fullName evidence="3">F-box domain-containing protein</fullName>
    </recommendedName>
</protein>
<gene>
    <name evidence="1" type="ORF">SCHPADRAFT_483060</name>
</gene>
<dbReference type="SUPFAM" id="SSF52047">
    <property type="entry name" value="RNI-like"/>
    <property type="match status" value="1"/>
</dbReference>
<accession>A0A0H2RHW8</accession>
<dbReference type="EMBL" id="KQ086006">
    <property type="protein sequence ID" value="KLO11222.1"/>
    <property type="molecule type" value="Genomic_DNA"/>
</dbReference>
<keyword evidence="2" id="KW-1185">Reference proteome</keyword>
<name>A0A0H2RHW8_9AGAM</name>
<proteinExistence type="predicted"/>
<organism evidence="1 2">
    <name type="scientific">Schizopora paradoxa</name>
    <dbReference type="NCBI Taxonomy" id="27342"/>
    <lineage>
        <taxon>Eukaryota</taxon>
        <taxon>Fungi</taxon>
        <taxon>Dikarya</taxon>
        <taxon>Basidiomycota</taxon>
        <taxon>Agaricomycotina</taxon>
        <taxon>Agaricomycetes</taxon>
        <taxon>Hymenochaetales</taxon>
        <taxon>Schizoporaceae</taxon>
        <taxon>Schizopora</taxon>
    </lineage>
</organism>
<reference evidence="1 2" key="1">
    <citation type="submission" date="2015-04" db="EMBL/GenBank/DDBJ databases">
        <title>Complete genome sequence of Schizopora paradoxa KUC8140, a cosmopolitan wood degrader in East Asia.</title>
        <authorList>
            <consortium name="DOE Joint Genome Institute"/>
            <person name="Min B."/>
            <person name="Park H."/>
            <person name="Jang Y."/>
            <person name="Kim J.-J."/>
            <person name="Kim K.H."/>
            <person name="Pangilinan J."/>
            <person name="Lipzen A."/>
            <person name="Riley R."/>
            <person name="Grigoriev I.V."/>
            <person name="Spatafora J.W."/>
            <person name="Choi I.-G."/>
        </authorList>
    </citation>
    <scope>NUCLEOTIDE SEQUENCE [LARGE SCALE GENOMIC DNA]</scope>
    <source>
        <strain evidence="1 2">KUC8140</strain>
    </source>
</reference>